<evidence type="ECO:0000256" key="9">
    <source>
        <dbReference type="ARBA" id="ARBA00023143"/>
    </source>
</evidence>
<keyword evidence="12" id="KW-0966">Cell projection</keyword>
<dbReference type="AlphaFoldDB" id="A0A0A7RIP6"/>
<dbReference type="InterPro" id="IPR001543">
    <property type="entry name" value="FliN-like_C"/>
</dbReference>
<dbReference type="Pfam" id="PF01052">
    <property type="entry name" value="FliMN_C"/>
    <property type="match status" value="1"/>
</dbReference>
<evidence type="ECO:0000256" key="7">
    <source>
        <dbReference type="ARBA" id="ARBA00022779"/>
    </source>
</evidence>
<keyword evidence="12" id="KW-0969">Cilium</keyword>
<dbReference type="InterPro" id="IPR001689">
    <property type="entry name" value="Flag_FliM"/>
</dbReference>
<organism evidence="12">
    <name type="scientific">Liquorilactobacillus vini DSM 20605</name>
    <dbReference type="NCBI Taxonomy" id="1133569"/>
    <lineage>
        <taxon>Bacteria</taxon>
        <taxon>Bacillati</taxon>
        <taxon>Bacillota</taxon>
        <taxon>Bacilli</taxon>
        <taxon>Lactobacillales</taxon>
        <taxon>Lactobacillaceae</taxon>
        <taxon>Liquorilactobacillus</taxon>
    </lineage>
</organism>
<protein>
    <recommendedName>
        <fullName evidence="4 10">Flagellar motor switch protein FliM</fullName>
    </recommendedName>
</protein>
<keyword evidence="8" id="KW-0472">Membrane</keyword>
<dbReference type="EMBL" id="KM886873">
    <property type="protein sequence ID" value="AJA34474.1"/>
    <property type="molecule type" value="Genomic_DNA"/>
</dbReference>
<gene>
    <name evidence="12" type="primary">fliM</name>
    <name evidence="13" type="ORF">FD21_GL000992</name>
</gene>
<dbReference type="GO" id="GO:0005886">
    <property type="term" value="C:plasma membrane"/>
    <property type="evidence" value="ECO:0007669"/>
    <property type="project" value="UniProtKB-SubCell"/>
</dbReference>
<evidence type="ECO:0000313" key="14">
    <source>
        <dbReference type="Proteomes" id="UP000051576"/>
    </source>
</evidence>
<accession>A0A0A7RIP6</accession>
<dbReference type="PANTHER" id="PTHR30034">
    <property type="entry name" value="FLAGELLAR MOTOR SWITCH PROTEIN FLIM"/>
    <property type="match status" value="1"/>
</dbReference>
<evidence type="ECO:0000256" key="10">
    <source>
        <dbReference type="NCBIfam" id="TIGR01397"/>
    </source>
</evidence>
<dbReference type="RefSeq" id="WP_010580525.1">
    <property type="nucleotide sequence ID" value="NZ_AHYZ01000084.1"/>
</dbReference>
<proteinExistence type="inferred from homology"/>
<evidence type="ECO:0000256" key="4">
    <source>
        <dbReference type="ARBA" id="ARBA00021898"/>
    </source>
</evidence>
<keyword evidence="6" id="KW-0145">Chemotaxis</keyword>
<reference evidence="13 14" key="2">
    <citation type="journal article" date="2015" name="Genome Announc.">
        <title>Expanding the biotechnology potential of lactobacilli through comparative genomics of 213 strains and associated genera.</title>
        <authorList>
            <person name="Sun Z."/>
            <person name="Harris H.M."/>
            <person name="McCann A."/>
            <person name="Guo C."/>
            <person name="Argimon S."/>
            <person name="Zhang W."/>
            <person name="Yang X."/>
            <person name="Jeffery I.B."/>
            <person name="Cooney J.C."/>
            <person name="Kagawa T.F."/>
            <person name="Liu W."/>
            <person name="Song Y."/>
            <person name="Salvetti E."/>
            <person name="Wrobel A."/>
            <person name="Rasinkangas P."/>
            <person name="Parkhill J."/>
            <person name="Rea M.C."/>
            <person name="O'Sullivan O."/>
            <person name="Ritari J."/>
            <person name="Douillard F.P."/>
            <person name="Paul Ross R."/>
            <person name="Yang R."/>
            <person name="Briner A.E."/>
            <person name="Felis G.E."/>
            <person name="de Vos W.M."/>
            <person name="Barrangou R."/>
            <person name="Klaenhammer T.R."/>
            <person name="Caufield P.W."/>
            <person name="Cui Y."/>
            <person name="Zhang H."/>
            <person name="O'Toole P.W."/>
        </authorList>
    </citation>
    <scope>NUCLEOTIDE SEQUENCE [LARGE SCALE GENOMIC DNA]</scope>
    <source>
        <strain evidence="13 14">DSM 20605</strain>
    </source>
</reference>
<comment type="similarity">
    <text evidence="3">Belongs to the FliM family.</text>
</comment>
<evidence type="ECO:0000256" key="8">
    <source>
        <dbReference type="ARBA" id="ARBA00023136"/>
    </source>
</evidence>
<evidence type="ECO:0000256" key="3">
    <source>
        <dbReference type="ARBA" id="ARBA00011049"/>
    </source>
</evidence>
<sequence length="345" mass="39334">MDQVLSQQEIDKLLKAMNNGEIDQEEIEEQTNNTPKIKPYDFRRPSKLSKEYVNTLHMIFEDFSKMGTNVLSNLLRVNATLHLASIEQISFDEFIHSIPRITLIGLFHSKLVEKDSPMKGIQMVEMNPQLCTKLVELLCGGSENQVKEDQNNEAEVDEKKFTDIELAILKGVLEEVGQTFQNSWKDIVKIKTFLDSVDVNPQLLQSMSPNEPVILTTFSLDIGEFKTFLNICIPYVFYEGISDKLSFRNWFDSSQKLSEDDERALQRGLDNVLINMEVRLGNAKMEVSDLLHLEVGDVVKLNCKTVDPLPTYVNGMPYYYAKPGKKDGNLAIELLDKLEGDTENE</sequence>
<dbReference type="GO" id="GO:0009425">
    <property type="term" value="C:bacterial-type flagellum basal body"/>
    <property type="evidence" value="ECO:0007669"/>
    <property type="project" value="UniProtKB-SubCell"/>
</dbReference>
<dbReference type="CDD" id="cd17908">
    <property type="entry name" value="FliM"/>
    <property type="match status" value="1"/>
</dbReference>
<evidence type="ECO:0000259" key="11">
    <source>
        <dbReference type="Pfam" id="PF01052"/>
    </source>
</evidence>
<dbReference type="Proteomes" id="UP000051576">
    <property type="component" value="Unassembled WGS sequence"/>
</dbReference>
<dbReference type="GO" id="GO:0050918">
    <property type="term" value="P:positive chemotaxis"/>
    <property type="evidence" value="ECO:0007669"/>
    <property type="project" value="TreeGrafter"/>
</dbReference>
<dbReference type="PANTHER" id="PTHR30034:SF6">
    <property type="entry name" value="YOP PROTEINS TRANSLOCATION PROTEIN Q"/>
    <property type="match status" value="1"/>
</dbReference>
<feature type="domain" description="Flagellar motor switch protein FliN-like C-terminal" evidence="11">
    <location>
        <begin position="269"/>
        <end position="338"/>
    </location>
</feature>
<dbReference type="PRINTS" id="PR00955">
    <property type="entry name" value="FLGMOTORFLIM"/>
</dbReference>
<dbReference type="Pfam" id="PF02154">
    <property type="entry name" value="FliM"/>
    <property type="match status" value="1"/>
</dbReference>
<dbReference type="SUPFAM" id="SSF101801">
    <property type="entry name" value="Surface presentation of antigens (SPOA)"/>
    <property type="match status" value="1"/>
</dbReference>
<name>A0A0A7RIP6_9LACO</name>
<dbReference type="GO" id="GO:0003774">
    <property type="term" value="F:cytoskeletal motor activity"/>
    <property type="evidence" value="ECO:0007669"/>
    <property type="project" value="InterPro"/>
</dbReference>
<dbReference type="eggNOG" id="COG1868">
    <property type="taxonomic scope" value="Bacteria"/>
</dbReference>
<keyword evidence="5" id="KW-1003">Cell membrane</keyword>
<dbReference type="Gene3D" id="3.40.1550.10">
    <property type="entry name" value="CheC-like"/>
    <property type="match status" value="1"/>
</dbReference>
<comment type="subcellular location">
    <subcellularLocation>
        <location evidence="1">Bacterial flagellum basal body</location>
    </subcellularLocation>
    <subcellularLocation>
        <location evidence="2">Cell membrane</location>
        <topology evidence="2">Peripheral membrane protein</topology>
    </subcellularLocation>
</comment>
<dbReference type="OrthoDB" id="9806941at2"/>
<dbReference type="SUPFAM" id="SSF103039">
    <property type="entry name" value="CheC-like"/>
    <property type="match status" value="1"/>
</dbReference>
<keyword evidence="7" id="KW-0283">Flagellar rotation</keyword>
<dbReference type="InterPro" id="IPR036429">
    <property type="entry name" value="SpoA-like_sf"/>
</dbReference>
<reference evidence="12" key="1">
    <citation type="journal article" date="2014" name="Appl. Environ. Microbiol.">
        <title>Detection and genomic characterization of motility in Lactobacillus curvatus: confirmation of motility in a species outside the Lactobacillus salivarius clade.</title>
        <authorList>
            <person name="Cousin F.J."/>
            <person name="Lynch S.M."/>
            <person name="Harris H.M."/>
            <person name="McCann A."/>
            <person name="Lynch D.B."/>
            <person name="Neville B.A."/>
            <person name="Irisawa T."/>
            <person name="Okada S."/>
            <person name="Endo A."/>
            <person name="O'Toole P.W."/>
        </authorList>
    </citation>
    <scope>NUCLEOTIDE SEQUENCE</scope>
    <source>
        <strain evidence="12">DSM 20605</strain>
    </source>
</reference>
<evidence type="ECO:0000256" key="2">
    <source>
        <dbReference type="ARBA" id="ARBA00004202"/>
    </source>
</evidence>
<dbReference type="PATRIC" id="fig|1133569.4.peg.1120"/>
<evidence type="ECO:0000256" key="6">
    <source>
        <dbReference type="ARBA" id="ARBA00022500"/>
    </source>
</evidence>
<evidence type="ECO:0000256" key="5">
    <source>
        <dbReference type="ARBA" id="ARBA00022475"/>
    </source>
</evidence>
<evidence type="ECO:0000313" key="12">
    <source>
        <dbReference type="EMBL" id="AJA34474.1"/>
    </source>
</evidence>
<dbReference type="EMBL" id="AYYX01000027">
    <property type="protein sequence ID" value="KRM88619.1"/>
    <property type="molecule type" value="Genomic_DNA"/>
</dbReference>
<keyword evidence="9" id="KW-0975">Bacterial flagellum</keyword>
<dbReference type="InterPro" id="IPR028976">
    <property type="entry name" value="CheC-like_sf"/>
</dbReference>
<dbReference type="PIRSF" id="PIRSF002888">
    <property type="entry name" value="FliM"/>
    <property type="match status" value="1"/>
</dbReference>
<dbReference type="STRING" id="1133569.FD21_GL000992"/>
<evidence type="ECO:0000313" key="13">
    <source>
        <dbReference type="EMBL" id="KRM88619.1"/>
    </source>
</evidence>
<keyword evidence="14" id="KW-1185">Reference proteome</keyword>
<dbReference type="Gene3D" id="2.30.330.10">
    <property type="entry name" value="SpoA-like"/>
    <property type="match status" value="1"/>
</dbReference>
<evidence type="ECO:0000256" key="1">
    <source>
        <dbReference type="ARBA" id="ARBA00004117"/>
    </source>
</evidence>
<keyword evidence="12" id="KW-0282">Flagellum</keyword>
<dbReference type="GO" id="GO:0071978">
    <property type="term" value="P:bacterial-type flagellum-dependent swarming motility"/>
    <property type="evidence" value="ECO:0007669"/>
    <property type="project" value="TreeGrafter"/>
</dbReference>
<dbReference type="NCBIfam" id="TIGR01397">
    <property type="entry name" value="fliM_switch"/>
    <property type="match status" value="1"/>
</dbReference>